<dbReference type="Pfam" id="PF10602">
    <property type="entry name" value="RPN7"/>
    <property type="match status" value="2"/>
</dbReference>
<evidence type="ECO:0000256" key="1">
    <source>
        <dbReference type="ARBA" id="ARBA00004123"/>
    </source>
</evidence>
<evidence type="ECO:0000256" key="6">
    <source>
        <dbReference type="ARBA" id="ARBA00023242"/>
    </source>
</evidence>
<evidence type="ECO:0000313" key="10">
    <source>
        <dbReference type="Proteomes" id="UP001235939"/>
    </source>
</evidence>
<feature type="region of interest" description="Disordered" evidence="7">
    <location>
        <begin position="839"/>
        <end position="868"/>
    </location>
</feature>
<evidence type="ECO:0000259" key="8">
    <source>
        <dbReference type="PROSITE" id="PS50250"/>
    </source>
</evidence>
<dbReference type="Proteomes" id="UP001235939">
    <property type="component" value="Chromosome 08"/>
</dbReference>
<feature type="compositionally biased region" description="Pro residues" evidence="7">
    <location>
        <begin position="436"/>
        <end position="453"/>
    </location>
</feature>
<dbReference type="SMART" id="SM00088">
    <property type="entry name" value="PINT"/>
    <property type="match status" value="1"/>
</dbReference>
<feature type="region of interest" description="Disordered" evidence="7">
    <location>
        <begin position="430"/>
        <end position="456"/>
    </location>
</feature>
<proteinExistence type="inferred from homology"/>
<name>A0ABY6KTR9_9ARAC</name>
<keyword evidence="6" id="KW-0539">Nucleus</keyword>
<evidence type="ECO:0000313" key="9">
    <source>
        <dbReference type="EMBL" id="UYV71282.1"/>
    </source>
</evidence>
<evidence type="ECO:0000256" key="3">
    <source>
        <dbReference type="ARBA" id="ARBA00008793"/>
    </source>
</evidence>
<accession>A0ABY6KTR9</accession>
<evidence type="ECO:0000256" key="2">
    <source>
        <dbReference type="ARBA" id="ARBA00004496"/>
    </source>
</evidence>
<gene>
    <name evidence="9" type="ORF">LAZ67_8002487</name>
</gene>
<comment type="similarity">
    <text evidence="3">Belongs to the CSN1 family.</text>
</comment>
<dbReference type="Gene3D" id="3.30.420.10">
    <property type="entry name" value="Ribonuclease H-like superfamily/Ribonuclease H"/>
    <property type="match status" value="1"/>
</dbReference>
<evidence type="ECO:0000256" key="7">
    <source>
        <dbReference type="SAM" id="MobiDB-lite"/>
    </source>
</evidence>
<dbReference type="InterPro" id="IPR036397">
    <property type="entry name" value="RNaseH_sf"/>
</dbReference>
<keyword evidence="10" id="KW-1185">Reference proteome</keyword>
<keyword evidence="4" id="KW-0963">Cytoplasm</keyword>
<dbReference type="PROSITE" id="PS50250">
    <property type="entry name" value="PCI"/>
    <property type="match status" value="1"/>
</dbReference>
<dbReference type="Gene3D" id="1.25.40.570">
    <property type="match status" value="2"/>
</dbReference>
<evidence type="ECO:0000256" key="4">
    <source>
        <dbReference type="ARBA" id="ARBA00022490"/>
    </source>
</evidence>
<reference evidence="9 10" key="1">
    <citation type="submission" date="2022-01" db="EMBL/GenBank/DDBJ databases">
        <title>A chromosomal length assembly of Cordylochernes scorpioides.</title>
        <authorList>
            <person name="Zeh D."/>
            <person name="Zeh J."/>
        </authorList>
    </citation>
    <scope>NUCLEOTIDE SEQUENCE [LARGE SCALE GENOMIC DNA]</scope>
    <source>
        <strain evidence="9">IN4F17</strain>
        <tissue evidence="9">Whole Body</tissue>
    </source>
</reference>
<comment type="subcellular location">
    <subcellularLocation>
        <location evidence="2">Cytoplasm</location>
    </subcellularLocation>
    <subcellularLocation>
        <location evidence="1">Nucleus</location>
    </subcellularLocation>
</comment>
<feature type="compositionally biased region" description="Polar residues" evidence="7">
    <location>
        <begin position="240"/>
        <end position="251"/>
    </location>
</feature>
<feature type="compositionally biased region" description="Polar residues" evidence="7">
    <location>
        <begin position="1"/>
        <end position="13"/>
    </location>
</feature>
<feature type="region of interest" description="Disordered" evidence="7">
    <location>
        <begin position="1"/>
        <end position="21"/>
    </location>
</feature>
<sequence>MPLPNQVSFNQQPVEPMQVDVPPEEQMGDASEEEVYIVENTTLDLDTYANSYTGLARLHRLVYIAEHCPSLRTEALKLALSYVQTTYNVALYQQIQRRLNQGGNAANLPDVAPAALDTQWVEARSKKAALKLEKLDTDLKNYKSNSIKESIRRGHDDLGDHYLDCGDLSNALKCYSRARDYCTSGKHIVNITPHVYTSYHMESSAPDAAGRVTVGPTAPSILGEPPTAASHNRHPLPPGASSTVSRQQSRPTPAAPALPMEETPSAPPPVTPAPPLQAPEGPVGPRPAGSQHPEPPPARPDLVAPLGPLPVQKTLGPAAPTPDVEMSIVEETFASSTSSAKNATRVDLDAFIEGHPSVSFAETDALGLGREEVLDLLSSRTKAQRKGPLLSPPQCDALAGLIRHILDLRPGAASNLYKVLGQVKAELRTTPTAVSPTPPLPAPRPAEPTPPAPHGKMTTPALATSPLFQVEEDLTSKRWDEAADIIYKLCNERYSGPLTDLGITEGGITDAVIYPEDREPLLRTCSTQKKNLITEIISAAIERARDSDPFVSVYLQNWSHVLSYVNKAEVCPEVAESHNKEANQHIITKLRCAAGLAELATRKYKSAAKNFLQASFDHCEFPDLLSANNVAVYGGLCALASFDRQELLKNVISSSSFKLFLELEPQLRDIIFKFYNSKYAQCLKLLEEIKDNLYLDMYLASHVNALYTQIRNRALIQYFSPYLSADLVRMAGAFNTSVTALEDELMQLILDNQIAARIDSHKKILYAKDIDQRSTTFQRFLSTAREFSKRNTALVLRAAMLRNHINIKVTYRTQLNTLQNLRERAGSVAESRIFQSVATTAGHPAARKARYSPKTPSPADRRPSPVSQQLSTAIPLALAVGQNIDLTSWSAERPATGKQQQHPPQNVDGLHLHRPLKSIWGLFRGSSEEGSVVGPEMYELIKEAFGDAALSRSRTFEWFSRFQKGREKVNDDQHTGRPRSFRCEENKLKIKELIKSNRRISIKDLSPETGLFGEAVRLKRPERWQNNDWILHVGNARPHTAHVVLQFLAKHSTIQIPHPPYSPDLAPNDFFSYPILKMNLKGRKFDNVDMIQAESKATLRNLSKNLQYQQNLPSSGAATGPSMDRHRLVKKRSSVARRGICGDVFNGVRTALTSPCGDTHQARSTLDPGSSPWTREYASRVALRSLAALLYSDSTPEL</sequence>
<dbReference type="EMBL" id="CP092870">
    <property type="protein sequence ID" value="UYV71282.1"/>
    <property type="molecule type" value="Genomic_DNA"/>
</dbReference>
<dbReference type="InterPro" id="IPR000717">
    <property type="entry name" value="PCI_dom"/>
</dbReference>
<dbReference type="PANTHER" id="PTHR14145">
    <property type="entry name" value="26S PROTESOME SUBUNIT 6"/>
    <property type="match status" value="1"/>
</dbReference>
<feature type="compositionally biased region" description="Pro residues" evidence="7">
    <location>
        <begin position="265"/>
        <end position="285"/>
    </location>
</feature>
<dbReference type="PANTHER" id="PTHR14145:SF2">
    <property type="entry name" value="COP9 SIGNALOSOME COMPLEX SUBUNIT 1"/>
    <property type="match status" value="1"/>
</dbReference>
<feature type="region of interest" description="Disordered" evidence="7">
    <location>
        <begin position="207"/>
        <end position="304"/>
    </location>
</feature>
<protein>
    <submittedName>
        <fullName evidence="9">GPS1</fullName>
    </submittedName>
</protein>
<keyword evidence="5" id="KW-0736">Signalosome</keyword>
<dbReference type="InterPro" id="IPR045135">
    <property type="entry name" value="Rpn7_N"/>
</dbReference>
<dbReference type="Pfam" id="PF01399">
    <property type="entry name" value="PCI"/>
    <property type="match status" value="1"/>
</dbReference>
<feature type="domain" description="PCI" evidence="8">
    <location>
        <begin position="610"/>
        <end position="772"/>
    </location>
</feature>
<organism evidence="9 10">
    <name type="scientific">Cordylochernes scorpioides</name>
    <dbReference type="NCBI Taxonomy" id="51811"/>
    <lineage>
        <taxon>Eukaryota</taxon>
        <taxon>Metazoa</taxon>
        <taxon>Ecdysozoa</taxon>
        <taxon>Arthropoda</taxon>
        <taxon>Chelicerata</taxon>
        <taxon>Arachnida</taxon>
        <taxon>Pseudoscorpiones</taxon>
        <taxon>Cheliferoidea</taxon>
        <taxon>Chernetidae</taxon>
        <taxon>Cordylochernes</taxon>
    </lineage>
</organism>
<dbReference type="SUPFAM" id="SSF46785">
    <property type="entry name" value="Winged helix' DNA-binding domain"/>
    <property type="match status" value="1"/>
</dbReference>
<evidence type="ECO:0000256" key="5">
    <source>
        <dbReference type="ARBA" id="ARBA00022790"/>
    </source>
</evidence>
<dbReference type="InterPro" id="IPR036390">
    <property type="entry name" value="WH_DNA-bd_sf"/>
</dbReference>
<dbReference type="InterPro" id="IPR019585">
    <property type="entry name" value="Rpn7/CSN1"/>
</dbReference>